<keyword evidence="3" id="KW-1185">Reference proteome</keyword>
<feature type="region of interest" description="Disordered" evidence="1">
    <location>
        <begin position="1"/>
        <end position="35"/>
    </location>
</feature>
<evidence type="ECO:0000256" key="1">
    <source>
        <dbReference type="SAM" id="MobiDB-lite"/>
    </source>
</evidence>
<dbReference type="Proteomes" id="UP000316706">
    <property type="component" value="Unassembled WGS sequence"/>
</dbReference>
<dbReference type="OrthoDB" id="3482638at2"/>
<organism evidence="2 3">
    <name type="scientific">Actinomadura hallensis</name>
    <dbReference type="NCBI Taxonomy" id="337895"/>
    <lineage>
        <taxon>Bacteria</taxon>
        <taxon>Bacillati</taxon>
        <taxon>Actinomycetota</taxon>
        <taxon>Actinomycetes</taxon>
        <taxon>Streptosporangiales</taxon>
        <taxon>Thermomonosporaceae</taxon>
        <taxon>Actinomadura</taxon>
    </lineage>
</organism>
<dbReference type="RefSeq" id="WP_141966839.1">
    <property type="nucleotide sequence ID" value="NZ_VFPO01000001.1"/>
</dbReference>
<reference evidence="2 3" key="1">
    <citation type="submission" date="2019-06" db="EMBL/GenBank/DDBJ databases">
        <title>Sequencing the genomes of 1000 actinobacteria strains.</title>
        <authorList>
            <person name="Klenk H.-P."/>
        </authorList>
    </citation>
    <scope>NUCLEOTIDE SEQUENCE [LARGE SCALE GENOMIC DNA]</scope>
    <source>
        <strain evidence="2 3">DSM 45043</strain>
    </source>
</reference>
<gene>
    <name evidence="2" type="ORF">FHX41_1413</name>
</gene>
<dbReference type="AlphaFoldDB" id="A0A543IB39"/>
<dbReference type="EMBL" id="VFPO01000001">
    <property type="protein sequence ID" value="TQM67792.1"/>
    <property type="molecule type" value="Genomic_DNA"/>
</dbReference>
<proteinExistence type="predicted"/>
<accession>A0A543IB39</accession>
<protein>
    <submittedName>
        <fullName evidence="2">Uncharacterized protein</fullName>
    </submittedName>
</protein>
<evidence type="ECO:0000313" key="2">
    <source>
        <dbReference type="EMBL" id="TQM67792.1"/>
    </source>
</evidence>
<comment type="caution">
    <text evidence="2">The sequence shown here is derived from an EMBL/GenBank/DDBJ whole genome shotgun (WGS) entry which is preliminary data.</text>
</comment>
<evidence type="ECO:0000313" key="3">
    <source>
        <dbReference type="Proteomes" id="UP000316706"/>
    </source>
</evidence>
<name>A0A543IB39_9ACTN</name>
<sequence>MSETDDRDPGIDEPSVEAPEADAAEQRAVLDEEEGPREWFAQIPDLANEADVVDQLYEVPLDEDDYR</sequence>